<evidence type="ECO:0000313" key="4">
    <source>
        <dbReference type="Proteomes" id="UP000559256"/>
    </source>
</evidence>
<dbReference type="PRINTS" id="PR00625">
    <property type="entry name" value="JDOMAIN"/>
</dbReference>
<dbReference type="Gene3D" id="1.10.287.110">
    <property type="entry name" value="DnaJ domain"/>
    <property type="match status" value="1"/>
</dbReference>
<dbReference type="Pfam" id="PF00226">
    <property type="entry name" value="DnaJ"/>
    <property type="match status" value="1"/>
</dbReference>
<evidence type="ECO:0000256" key="1">
    <source>
        <dbReference type="SAM" id="MobiDB-lite"/>
    </source>
</evidence>
<feature type="region of interest" description="Disordered" evidence="1">
    <location>
        <begin position="222"/>
        <end position="248"/>
    </location>
</feature>
<dbReference type="InterPro" id="IPR052594">
    <property type="entry name" value="J_domain-containing_protein"/>
</dbReference>
<feature type="region of interest" description="Disordered" evidence="1">
    <location>
        <begin position="272"/>
        <end position="350"/>
    </location>
</feature>
<dbReference type="PROSITE" id="PS00636">
    <property type="entry name" value="DNAJ_1"/>
    <property type="match status" value="1"/>
</dbReference>
<dbReference type="CDD" id="cd06257">
    <property type="entry name" value="DnaJ"/>
    <property type="match status" value="1"/>
</dbReference>
<dbReference type="PROSITE" id="PS50076">
    <property type="entry name" value="DNAJ_2"/>
    <property type="match status" value="1"/>
</dbReference>
<feature type="compositionally biased region" description="Basic residues" evidence="1">
    <location>
        <begin position="340"/>
        <end position="350"/>
    </location>
</feature>
<feature type="compositionally biased region" description="Basic and acidic residues" evidence="1">
    <location>
        <begin position="317"/>
        <end position="331"/>
    </location>
</feature>
<dbReference type="Proteomes" id="UP000559256">
    <property type="component" value="Unassembled WGS sequence"/>
</dbReference>
<dbReference type="PANTHER" id="PTHR44144">
    <property type="entry name" value="DNAJ HOMOLOG SUBFAMILY C MEMBER 9"/>
    <property type="match status" value="1"/>
</dbReference>
<dbReference type="InterPro" id="IPR056453">
    <property type="entry name" value="HTH_DNAJC9"/>
</dbReference>
<dbReference type="EMBL" id="JAACJM010000003">
    <property type="protein sequence ID" value="KAF5373582.1"/>
    <property type="molecule type" value="Genomic_DNA"/>
</dbReference>
<organism evidence="3 4">
    <name type="scientific">Tetrapyrgos nigripes</name>
    <dbReference type="NCBI Taxonomy" id="182062"/>
    <lineage>
        <taxon>Eukaryota</taxon>
        <taxon>Fungi</taxon>
        <taxon>Dikarya</taxon>
        <taxon>Basidiomycota</taxon>
        <taxon>Agaricomycotina</taxon>
        <taxon>Agaricomycetes</taxon>
        <taxon>Agaricomycetidae</taxon>
        <taxon>Agaricales</taxon>
        <taxon>Marasmiineae</taxon>
        <taxon>Marasmiaceae</taxon>
        <taxon>Tetrapyrgos</taxon>
    </lineage>
</organism>
<dbReference type="Pfam" id="PF23302">
    <property type="entry name" value="HTH_DNAJC9"/>
    <property type="match status" value="1"/>
</dbReference>
<proteinExistence type="predicted"/>
<dbReference type="InterPro" id="IPR036869">
    <property type="entry name" value="J_dom_sf"/>
</dbReference>
<dbReference type="InterPro" id="IPR018253">
    <property type="entry name" value="DnaJ_domain_CS"/>
</dbReference>
<reference evidence="3 4" key="1">
    <citation type="journal article" date="2020" name="ISME J.">
        <title>Uncovering the hidden diversity of litter-decomposition mechanisms in mushroom-forming fungi.</title>
        <authorList>
            <person name="Floudas D."/>
            <person name="Bentzer J."/>
            <person name="Ahren D."/>
            <person name="Johansson T."/>
            <person name="Persson P."/>
            <person name="Tunlid A."/>
        </authorList>
    </citation>
    <scope>NUCLEOTIDE SEQUENCE [LARGE SCALE GENOMIC DNA]</scope>
    <source>
        <strain evidence="3 4">CBS 291.85</strain>
    </source>
</reference>
<dbReference type="SUPFAM" id="SSF46565">
    <property type="entry name" value="Chaperone J-domain"/>
    <property type="match status" value="1"/>
</dbReference>
<accession>A0A8H5LXV5</accession>
<dbReference type="SMART" id="SM00271">
    <property type="entry name" value="DnaJ"/>
    <property type="match status" value="1"/>
</dbReference>
<dbReference type="InterPro" id="IPR001623">
    <property type="entry name" value="DnaJ_domain"/>
</dbReference>
<dbReference type="PANTHER" id="PTHR44144:SF1">
    <property type="entry name" value="DNAJ HOMOLOG SUBFAMILY C MEMBER 9"/>
    <property type="match status" value="1"/>
</dbReference>
<dbReference type="OrthoDB" id="110024at2759"/>
<feature type="domain" description="J" evidence="2">
    <location>
        <begin position="17"/>
        <end position="87"/>
    </location>
</feature>
<dbReference type="GO" id="GO:0005634">
    <property type="term" value="C:nucleus"/>
    <property type="evidence" value="ECO:0007669"/>
    <property type="project" value="TreeGrafter"/>
</dbReference>
<protein>
    <recommendedName>
        <fullName evidence="2">J domain-containing protein</fullName>
    </recommendedName>
</protein>
<keyword evidence="4" id="KW-1185">Reference proteome</keyword>
<gene>
    <name evidence="3" type="ORF">D9758_000579</name>
</gene>
<dbReference type="AlphaFoldDB" id="A0A8H5LXV5"/>
<sequence>MDEDPITQFFPGQESVDLYAVLSLTSTAKLDEIKKAYRRLALRYHPDKHATASESAKTDASTKFQQIGFAYAVLSDEKRRQRYDKTGKTDEGFDLAAGDDGWEAYFEDLFDRVTRGKLDEMKKEYQGSSEEVEDLKAAYNETKGAIGDIMTLIPHSTHDDEARFIVVLSDLISKGELESLPQWQSTINDEKARLVRKKQGEKEAEEAEQLAKDLGVWDEFFGSGKTSQRKGKGKSKAKEDAGEDEEDVSALQALILKKKQKNMDSFFDGLAAKYAEPAPRAKGKKRGKPSEDDEEEASPKKRSRKADAPPDIDDAEFEKLQQKLFGDKAKAAEGSGTTKGKGKGRKGKAK</sequence>
<name>A0A8H5LXV5_9AGAR</name>
<dbReference type="GO" id="GO:0031072">
    <property type="term" value="F:heat shock protein binding"/>
    <property type="evidence" value="ECO:0007669"/>
    <property type="project" value="TreeGrafter"/>
</dbReference>
<evidence type="ECO:0000313" key="3">
    <source>
        <dbReference type="EMBL" id="KAF5373582.1"/>
    </source>
</evidence>
<evidence type="ECO:0000259" key="2">
    <source>
        <dbReference type="PROSITE" id="PS50076"/>
    </source>
</evidence>
<dbReference type="GO" id="GO:0005737">
    <property type="term" value="C:cytoplasm"/>
    <property type="evidence" value="ECO:0007669"/>
    <property type="project" value="TreeGrafter"/>
</dbReference>
<comment type="caution">
    <text evidence="3">The sequence shown here is derived from an EMBL/GenBank/DDBJ whole genome shotgun (WGS) entry which is preliminary data.</text>
</comment>